<dbReference type="GeneID" id="28941046"/>
<dbReference type="InterPro" id="IPR000453">
    <property type="entry name" value="Chorismate_synth"/>
</dbReference>
<dbReference type="AlphaFoldDB" id="A0A0W4ZJY7"/>
<evidence type="ECO:0000256" key="3">
    <source>
        <dbReference type="ARBA" id="ARBA00013036"/>
    </source>
</evidence>
<feature type="region of interest" description="Disordered" evidence="7">
    <location>
        <begin position="265"/>
        <end position="285"/>
    </location>
</feature>
<comment type="similarity">
    <text evidence="2">Belongs to the chorismate synthase family.</text>
</comment>
<feature type="compositionally biased region" description="Basic and acidic residues" evidence="7">
    <location>
        <begin position="265"/>
        <end position="279"/>
    </location>
</feature>
<reference evidence="10" key="1">
    <citation type="journal article" date="2016" name="Nat. Commun.">
        <title>Genome analysis of three Pneumocystis species reveals adaptation mechanisms to life exclusively in mammalian hosts.</title>
        <authorList>
            <person name="Ma L."/>
            <person name="Chen Z."/>
            <person name="Huang D.W."/>
            <person name="Kutty G."/>
            <person name="Ishihara M."/>
            <person name="Wang H."/>
            <person name="Abouelleil A."/>
            <person name="Bishop L."/>
            <person name="Davey E."/>
            <person name="Deng R."/>
            <person name="Deng X."/>
            <person name="Fan L."/>
            <person name="Fantoni G."/>
            <person name="Fitzgerald M."/>
            <person name="Gogineni E."/>
            <person name="Goldberg J.M."/>
            <person name="Handley G."/>
            <person name="Hu X."/>
            <person name="Huber C."/>
            <person name="Jiao X."/>
            <person name="Jones K."/>
            <person name="Levin J.Z."/>
            <person name="Liu Y."/>
            <person name="Macdonald P."/>
            <person name="Melnikov A."/>
            <person name="Raley C."/>
            <person name="Sassi M."/>
            <person name="Sherman B.T."/>
            <person name="Song X."/>
            <person name="Sykes S."/>
            <person name="Tran B."/>
            <person name="Walsh L."/>
            <person name="Xia Y."/>
            <person name="Yang J."/>
            <person name="Young S."/>
            <person name="Zeng Q."/>
            <person name="Zheng X."/>
            <person name="Stephens R."/>
            <person name="Nusbaum C."/>
            <person name="Birren B.W."/>
            <person name="Azadi P."/>
            <person name="Lempicki R.A."/>
            <person name="Cuomo C.A."/>
            <person name="Kovacs J.A."/>
        </authorList>
    </citation>
    <scope>NUCLEOTIDE SEQUENCE [LARGE SCALE GENOMIC DNA]</scope>
    <source>
        <strain evidence="10">RU7</strain>
    </source>
</reference>
<dbReference type="GO" id="GO:0009423">
    <property type="term" value="P:chorismate biosynthetic process"/>
    <property type="evidence" value="ECO:0007669"/>
    <property type="project" value="UniProtKB-UniPathway"/>
</dbReference>
<dbReference type="Pfam" id="PF01264">
    <property type="entry name" value="Chorismate_synt"/>
    <property type="match status" value="2"/>
</dbReference>
<keyword evidence="10" id="KW-1185">Reference proteome</keyword>
<evidence type="ECO:0000256" key="8">
    <source>
        <dbReference type="SAM" id="Phobius"/>
    </source>
</evidence>
<dbReference type="CDD" id="cd07304">
    <property type="entry name" value="Chorismate_synthase"/>
    <property type="match status" value="1"/>
</dbReference>
<dbReference type="UniPathway" id="UPA00053">
    <property type="reaction ID" value="UER00090"/>
</dbReference>
<organism evidence="9 10">
    <name type="scientific">Pneumocystis jirovecii (strain RU7)</name>
    <name type="common">Human pneumocystis pneumonia agent</name>
    <dbReference type="NCBI Taxonomy" id="1408657"/>
    <lineage>
        <taxon>Eukaryota</taxon>
        <taxon>Fungi</taxon>
        <taxon>Dikarya</taxon>
        <taxon>Ascomycota</taxon>
        <taxon>Taphrinomycotina</taxon>
        <taxon>Pneumocystomycetes</taxon>
        <taxon>Pneumocystaceae</taxon>
        <taxon>Pneumocystis</taxon>
    </lineage>
</organism>
<dbReference type="GO" id="GO:0005829">
    <property type="term" value="C:cytosol"/>
    <property type="evidence" value="ECO:0007669"/>
    <property type="project" value="TreeGrafter"/>
</dbReference>
<dbReference type="VEuPathDB" id="FungiDB:T551_02528"/>
<dbReference type="HAMAP" id="MF_00300">
    <property type="entry name" value="Chorismate_synth"/>
    <property type="match status" value="1"/>
</dbReference>
<evidence type="ECO:0000256" key="2">
    <source>
        <dbReference type="ARBA" id="ARBA00008014"/>
    </source>
</evidence>
<dbReference type="EMBL" id="LFWA01000011">
    <property type="protein sequence ID" value="KTW28678.1"/>
    <property type="molecule type" value="Genomic_DNA"/>
</dbReference>
<dbReference type="InterPro" id="IPR035904">
    <property type="entry name" value="Chorismate_synth_AroC_sf"/>
</dbReference>
<dbReference type="PROSITE" id="PS00788">
    <property type="entry name" value="CHORISMATE_SYNTHASE_2"/>
    <property type="match status" value="1"/>
</dbReference>
<name>A0A0W4ZJY7_PNEJ7</name>
<accession>A0A0W4ZJY7</accession>
<evidence type="ECO:0000256" key="6">
    <source>
        <dbReference type="ARBA" id="ARBA00023239"/>
    </source>
</evidence>
<dbReference type="EC" id="4.2.3.5" evidence="3"/>
<keyword evidence="8" id="KW-1133">Transmembrane helix</keyword>
<comment type="caution">
    <text evidence="9">The sequence shown here is derived from an EMBL/GenBank/DDBJ whole genome shotgun (WGS) entry which is preliminary data.</text>
</comment>
<sequence>MSTFGTLFRVTTYGESHGCSVGCIVDGVPPGLMLTADDIQQQLWRRRPGQSRLTTQRINSFGLDRGVLPGFPKSGWFASHVRLCTASTGCFMGFYDVLRGLHGLCAFFPAFLRRFAWSTCVCKALCVFVLFYTGFALLCMLLLEICMILRLEQDLVEIESGVEGGVTLGTPIALRIRNEDARKHDYLSVCKYPRPGHADLVYLCKYGCHASSGGGRSSARETAARVAAGAIAEKYLREVCGIGIVAFVSSIGRIHMDLEAMQRQTLQEKQKSGQQEHLETQLGAQQAMHLRRSAKEENACKGVLENAQDGAEKEKDYLDEDRSDEEEVVTAEFLSFLAGITQEQVDKSLVRCPDAVASAKMIERVERARQCGDSVGGTVTCVVRNLPVGLGEPCFDKLEAKLAHAMLSIPSTRGFEIGSGFKGSETSGSKHNDIYVLGQQVQNQGASVIPSRTALRTATNNSGGVLGGISNGEHVFFKVAFKPPASIGKPQATAMYDGVEGVLEIQGRHDPNVVPRAVPIVESMTALVIMDALMIQLSRQTARSFLPSMDKRIL</sequence>
<dbReference type="GO" id="GO:0008652">
    <property type="term" value="P:amino acid biosynthetic process"/>
    <property type="evidence" value="ECO:0007669"/>
    <property type="project" value="UniProtKB-KW"/>
</dbReference>
<evidence type="ECO:0000313" key="9">
    <source>
        <dbReference type="EMBL" id="KTW28678.1"/>
    </source>
</evidence>
<protein>
    <recommendedName>
        <fullName evidence="3">chorismate synthase</fullName>
        <ecNumber evidence="3">4.2.3.5</ecNumber>
    </recommendedName>
</protein>
<gene>
    <name evidence="9" type="ORF">T551_02528</name>
</gene>
<dbReference type="SUPFAM" id="SSF103263">
    <property type="entry name" value="Chorismate synthase, AroC"/>
    <property type="match status" value="3"/>
</dbReference>
<evidence type="ECO:0000256" key="5">
    <source>
        <dbReference type="ARBA" id="ARBA00023141"/>
    </source>
</evidence>
<dbReference type="PROSITE" id="PS00787">
    <property type="entry name" value="CHORISMATE_SYNTHASE_1"/>
    <property type="match status" value="1"/>
</dbReference>
<dbReference type="GO" id="GO:0004107">
    <property type="term" value="F:chorismate synthase activity"/>
    <property type="evidence" value="ECO:0007669"/>
    <property type="project" value="UniProtKB-EC"/>
</dbReference>
<keyword evidence="4" id="KW-0028">Amino-acid biosynthesis</keyword>
<evidence type="ECO:0000256" key="7">
    <source>
        <dbReference type="SAM" id="MobiDB-lite"/>
    </source>
</evidence>
<dbReference type="GO" id="GO:0009073">
    <property type="term" value="P:aromatic amino acid family biosynthetic process"/>
    <property type="evidence" value="ECO:0007669"/>
    <property type="project" value="UniProtKB-KW"/>
</dbReference>
<dbReference type="PANTHER" id="PTHR21085">
    <property type="entry name" value="CHORISMATE SYNTHASE"/>
    <property type="match status" value="1"/>
</dbReference>
<proteinExistence type="inferred from homology"/>
<keyword evidence="6" id="KW-0456">Lyase</keyword>
<keyword evidence="5" id="KW-0057">Aromatic amino acid biosynthesis</keyword>
<dbReference type="InterPro" id="IPR020541">
    <property type="entry name" value="Chorismate_synthase_CS"/>
</dbReference>
<dbReference type="GO" id="GO:0042602">
    <property type="term" value="F:riboflavin reductase (NADPH) activity"/>
    <property type="evidence" value="ECO:0007669"/>
    <property type="project" value="EnsemblFungi"/>
</dbReference>
<evidence type="ECO:0000313" key="10">
    <source>
        <dbReference type="Proteomes" id="UP000053447"/>
    </source>
</evidence>
<comment type="pathway">
    <text evidence="1">Metabolic intermediate biosynthesis; chorismate biosynthesis; chorismate from D-erythrose 4-phosphate and phosphoenolpyruvate: step 7/7.</text>
</comment>
<dbReference type="OrthoDB" id="1721239at2759"/>
<keyword evidence="8" id="KW-0812">Transmembrane</keyword>
<dbReference type="Gene3D" id="3.60.150.10">
    <property type="entry name" value="Chorismate synthase AroC"/>
    <property type="match status" value="3"/>
</dbReference>
<evidence type="ECO:0000256" key="4">
    <source>
        <dbReference type="ARBA" id="ARBA00022605"/>
    </source>
</evidence>
<evidence type="ECO:0000256" key="1">
    <source>
        <dbReference type="ARBA" id="ARBA00005044"/>
    </source>
</evidence>
<feature type="transmembrane region" description="Helical" evidence="8">
    <location>
        <begin position="121"/>
        <end position="143"/>
    </location>
</feature>
<keyword evidence="8" id="KW-0472">Membrane</keyword>
<dbReference type="RefSeq" id="XP_018229013.1">
    <property type="nucleotide sequence ID" value="XM_018374791.1"/>
</dbReference>
<dbReference type="STRING" id="1408657.A0A0W4ZJY7"/>
<dbReference type="PANTHER" id="PTHR21085:SF0">
    <property type="entry name" value="CHORISMATE SYNTHASE"/>
    <property type="match status" value="1"/>
</dbReference>
<dbReference type="GO" id="GO:0010181">
    <property type="term" value="F:FMN binding"/>
    <property type="evidence" value="ECO:0007669"/>
    <property type="project" value="TreeGrafter"/>
</dbReference>
<dbReference type="Proteomes" id="UP000053447">
    <property type="component" value="Unassembled WGS sequence"/>
</dbReference>